<sequence length="223" mass="22935">MNGDEDGDLEEAVMNGRMCIVSRRSLPAGALIRFVADPDGRVVPDLKRRLPGRGAHVEARRSAVEAALKRRLLARALKRELAGTETLADDLEALLVRAAAGALALARKAGQVTTGAAKVDAALRAGKALASLHAADGAADGVRKLDGARHARAFETGAEPVPAFHTLTAAEIGLAMGDHNVIHAAILPGGAGAALIERLEALETYRGASARATTIADTGDPGP</sequence>
<organism evidence="2 3">
    <name type="scientific">Aureimonas flava</name>
    <dbReference type="NCBI Taxonomy" id="2320271"/>
    <lineage>
        <taxon>Bacteria</taxon>
        <taxon>Pseudomonadati</taxon>
        <taxon>Pseudomonadota</taxon>
        <taxon>Alphaproteobacteria</taxon>
        <taxon>Hyphomicrobiales</taxon>
        <taxon>Aurantimonadaceae</taxon>
        <taxon>Aureimonas</taxon>
    </lineage>
</organism>
<dbReference type="InterPro" id="IPR037465">
    <property type="entry name" value="YlxR"/>
</dbReference>
<dbReference type="Pfam" id="PF04296">
    <property type="entry name" value="YlxR"/>
    <property type="match status" value="1"/>
</dbReference>
<dbReference type="Proteomes" id="UP000265750">
    <property type="component" value="Unassembled WGS sequence"/>
</dbReference>
<dbReference type="Gene3D" id="3.30.1330.30">
    <property type="match status" value="1"/>
</dbReference>
<dbReference type="OrthoDB" id="9799836at2"/>
<evidence type="ECO:0000313" key="2">
    <source>
        <dbReference type="EMBL" id="RIY00793.1"/>
    </source>
</evidence>
<keyword evidence="3" id="KW-1185">Reference proteome</keyword>
<gene>
    <name evidence="2" type="ORF">D3218_10305</name>
</gene>
<name>A0A3A1WIJ7_9HYPH</name>
<dbReference type="RefSeq" id="WP_119539996.1">
    <property type="nucleotide sequence ID" value="NZ_QYRN01000005.1"/>
</dbReference>
<protein>
    <submittedName>
        <fullName evidence="2">RNA-binding protein</fullName>
    </submittedName>
</protein>
<evidence type="ECO:0000259" key="1">
    <source>
        <dbReference type="Pfam" id="PF04296"/>
    </source>
</evidence>
<dbReference type="InterPro" id="IPR007393">
    <property type="entry name" value="YlxR_dom"/>
</dbReference>
<evidence type="ECO:0000313" key="3">
    <source>
        <dbReference type="Proteomes" id="UP000265750"/>
    </source>
</evidence>
<dbReference type="Gene3D" id="3.30.1230.10">
    <property type="entry name" value="YlxR-like"/>
    <property type="match status" value="1"/>
</dbReference>
<feature type="domain" description="YlxR" evidence="1">
    <location>
        <begin position="17"/>
        <end position="92"/>
    </location>
</feature>
<dbReference type="PANTHER" id="PTHR34215:SF1">
    <property type="entry name" value="YLXR DOMAIN-CONTAINING PROTEIN"/>
    <property type="match status" value="1"/>
</dbReference>
<proteinExistence type="predicted"/>
<accession>A0A3A1WIJ7</accession>
<dbReference type="SUPFAM" id="SSF55315">
    <property type="entry name" value="L30e-like"/>
    <property type="match status" value="1"/>
</dbReference>
<dbReference type="SUPFAM" id="SSF64376">
    <property type="entry name" value="YlxR-like"/>
    <property type="match status" value="1"/>
</dbReference>
<comment type="caution">
    <text evidence="2">The sequence shown here is derived from an EMBL/GenBank/DDBJ whole genome shotgun (WGS) entry which is preliminary data.</text>
</comment>
<dbReference type="InterPro" id="IPR035931">
    <property type="entry name" value="YlxR-like_sf"/>
</dbReference>
<dbReference type="NCBIfam" id="NF006622">
    <property type="entry name" value="PRK09190.1"/>
    <property type="match status" value="1"/>
</dbReference>
<dbReference type="EMBL" id="QYRN01000005">
    <property type="protein sequence ID" value="RIY00793.1"/>
    <property type="molecule type" value="Genomic_DNA"/>
</dbReference>
<reference evidence="3" key="1">
    <citation type="submission" date="2018-09" db="EMBL/GenBank/DDBJ databases">
        <authorList>
            <person name="Tuo L."/>
        </authorList>
    </citation>
    <scope>NUCLEOTIDE SEQUENCE [LARGE SCALE GENOMIC DNA]</scope>
    <source>
        <strain evidence="3">M2BS4Y-1</strain>
    </source>
</reference>
<dbReference type="AlphaFoldDB" id="A0A3A1WIJ7"/>
<dbReference type="InterPro" id="IPR029064">
    <property type="entry name" value="Ribosomal_eL30-like_sf"/>
</dbReference>
<dbReference type="CDD" id="cd00279">
    <property type="entry name" value="YlxR"/>
    <property type="match status" value="1"/>
</dbReference>
<dbReference type="PANTHER" id="PTHR34215">
    <property type="entry name" value="BLL0784 PROTEIN"/>
    <property type="match status" value="1"/>
</dbReference>